<evidence type="ECO:0000256" key="2">
    <source>
        <dbReference type="ARBA" id="ARBA00023163"/>
    </source>
</evidence>
<gene>
    <name evidence="5" type="ORF">UY02_C0036G0004</name>
</gene>
<evidence type="ECO:0000259" key="4">
    <source>
        <dbReference type="Pfam" id="PF08220"/>
    </source>
</evidence>
<dbReference type="InterPro" id="IPR001034">
    <property type="entry name" value="DeoR_HTH"/>
</dbReference>
<feature type="domain" description="HTH deoR-type" evidence="4">
    <location>
        <begin position="144"/>
        <end position="193"/>
    </location>
</feature>
<evidence type="ECO:0000313" key="6">
    <source>
        <dbReference type="Proteomes" id="UP000034682"/>
    </source>
</evidence>
<accession>A0A0G1T2F9</accession>
<proteinExistence type="predicted"/>
<organism evidence="5 6">
    <name type="scientific">Candidatus Giovannonibacteria bacterium GW2011_GWB1_47_6b</name>
    <dbReference type="NCBI Taxonomy" id="1618655"/>
    <lineage>
        <taxon>Bacteria</taxon>
        <taxon>Candidatus Giovannoniibacteriota</taxon>
    </lineage>
</organism>
<keyword evidence="1" id="KW-0805">Transcription regulation</keyword>
<reference evidence="5 6" key="1">
    <citation type="journal article" date="2015" name="Nature">
        <title>rRNA introns, odd ribosomes, and small enigmatic genomes across a large radiation of phyla.</title>
        <authorList>
            <person name="Brown C.T."/>
            <person name="Hug L.A."/>
            <person name="Thomas B.C."/>
            <person name="Sharon I."/>
            <person name="Castelle C.J."/>
            <person name="Singh A."/>
            <person name="Wilkins M.J."/>
            <person name="Williams K.H."/>
            <person name="Banfield J.F."/>
        </authorList>
    </citation>
    <scope>NUCLEOTIDE SEQUENCE [LARGE SCALE GENOMIC DNA]</scope>
</reference>
<dbReference type="GO" id="GO:0003700">
    <property type="term" value="F:DNA-binding transcription factor activity"/>
    <property type="evidence" value="ECO:0007669"/>
    <property type="project" value="InterPro"/>
</dbReference>
<sequence>MFVNQKVQEISYALIRVAAYIRRQDLRQRIERLAFQLLEDVAGQGFESALRTSASLELLINLGKNIYEIEPVNAKIITGEVETLNAAMRQLIGLGEMPNFGEMFSKPPAVISGSGWSGNDSASQPQDKRDNAAESGNGINGTIRQSAILEKIRQTENRQAQLKDLLAAFPEVSERTMRYDLQGLCNQGLLERIGSSGPGSYYALK</sequence>
<dbReference type="AlphaFoldDB" id="A0A0G1T2F9"/>
<evidence type="ECO:0000256" key="3">
    <source>
        <dbReference type="SAM" id="MobiDB-lite"/>
    </source>
</evidence>
<name>A0A0G1T2F9_9BACT</name>
<keyword evidence="2" id="KW-0804">Transcription</keyword>
<dbReference type="Pfam" id="PF08220">
    <property type="entry name" value="HTH_DeoR"/>
    <property type="match status" value="1"/>
</dbReference>
<protein>
    <recommendedName>
        <fullName evidence="4">HTH deoR-type domain-containing protein</fullName>
    </recommendedName>
</protein>
<dbReference type="EMBL" id="LCOK01000036">
    <property type="protein sequence ID" value="KKU76011.1"/>
    <property type="molecule type" value="Genomic_DNA"/>
</dbReference>
<evidence type="ECO:0000256" key="1">
    <source>
        <dbReference type="ARBA" id="ARBA00023015"/>
    </source>
</evidence>
<feature type="region of interest" description="Disordered" evidence="3">
    <location>
        <begin position="114"/>
        <end position="139"/>
    </location>
</feature>
<evidence type="ECO:0000313" key="5">
    <source>
        <dbReference type="EMBL" id="KKU76011.1"/>
    </source>
</evidence>
<comment type="caution">
    <text evidence="5">The sequence shown here is derived from an EMBL/GenBank/DDBJ whole genome shotgun (WGS) entry which is preliminary data.</text>
</comment>
<dbReference type="Proteomes" id="UP000034682">
    <property type="component" value="Unassembled WGS sequence"/>
</dbReference>